<sequence>MSTPTEVTALARRWAVDLNMGTEEAPDWQRILGITNVAPSAEPNIEDSSDYEGDGWMGNTKTAQAWELGLTLNRKINDTAKVYHPTHEALRLAAYATGSASYVHVRRYDRNGLPEAYEGRALVTWAESGGEYTALDQVEVTLTGDGALELIDNPLAP</sequence>
<dbReference type="Proteomes" id="UP001585080">
    <property type="component" value="Unassembled WGS sequence"/>
</dbReference>
<gene>
    <name evidence="1" type="ORF">VSS16_05035</name>
</gene>
<keyword evidence="2" id="KW-1185">Reference proteome</keyword>
<dbReference type="EMBL" id="JAYMRP010000003">
    <property type="protein sequence ID" value="MFB8772098.1"/>
    <property type="molecule type" value="Genomic_DNA"/>
</dbReference>
<organism evidence="1 2">
    <name type="scientific">Streptomyces broussonetiae</name>
    <dbReference type="NCBI Taxonomy" id="2686304"/>
    <lineage>
        <taxon>Bacteria</taxon>
        <taxon>Bacillati</taxon>
        <taxon>Actinomycetota</taxon>
        <taxon>Actinomycetes</taxon>
        <taxon>Kitasatosporales</taxon>
        <taxon>Streptomycetaceae</taxon>
        <taxon>Streptomyces</taxon>
    </lineage>
</organism>
<dbReference type="NCBIfam" id="NF047353">
    <property type="entry name" value="tube_lmo2291"/>
    <property type="match status" value="1"/>
</dbReference>
<comment type="caution">
    <text evidence="1">The sequence shown here is derived from an EMBL/GenBank/DDBJ whole genome shotgun (WGS) entry which is preliminary data.</text>
</comment>
<evidence type="ECO:0000313" key="1">
    <source>
        <dbReference type="EMBL" id="MFB8772098.1"/>
    </source>
</evidence>
<proteinExistence type="predicted"/>
<evidence type="ECO:0000313" key="2">
    <source>
        <dbReference type="Proteomes" id="UP001585080"/>
    </source>
</evidence>
<dbReference type="RefSeq" id="WP_376731080.1">
    <property type="nucleotide sequence ID" value="NZ_JAYMRP010000003.1"/>
</dbReference>
<protein>
    <recommendedName>
        <fullName evidence="3">Phage tail protein</fullName>
    </recommendedName>
</protein>
<accession>A0ABV5E5P3</accession>
<reference evidence="1 2" key="1">
    <citation type="submission" date="2024-01" db="EMBL/GenBank/DDBJ databases">
        <title>Genome mining of biosynthetic gene clusters to explore secondary metabolites of Streptomyces sp.</title>
        <authorList>
            <person name="Baig A."/>
            <person name="Ajitkumar Shintre N."/>
            <person name="Kumar H."/>
            <person name="Anbarasu A."/>
            <person name="Ramaiah S."/>
        </authorList>
    </citation>
    <scope>NUCLEOTIDE SEQUENCE [LARGE SCALE GENOMIC DNA]</scope>
    <source>
        <strain evidence="1 2">A57</strain>
    </source>
</reference>
<name>A0ABV5E5P3_9ACTN</name>
<evidence type="ECO:0008006" key="3">
    <source>
        <dbReference type="Google" id="ProtNLM"/>
    </source>
</evidence>